<dbReference type="SUPFAM" id="SSF56801">
    <property type="entry name" value="Acetyl-CoA synthetase-like"/>
    <property type="match status" value="1"/>
</dbReference>
<dbReference type="InterPro" id="IPR050237">
    <property type="entry name" value="ATP-dep_AMP-bd_enzyme"/>
</dbReference>
<reference evidence="3" key="1">
    <citation type="journal article" date="2019" name="Int. J. Syst. Evol. Microbiol.">
        <title>The Global Catalogue of Microorganisms (GCM) 10K type strain sequencing project: providing services to taxonomists for standard genome sequencing and annotation.</title>
        <authorList>
            <consortium name="The Broad Institute Genomics Platform"/>
            <consortium name="The Broad Institute Genome Sequencing Center for Infectious Disease"/>
            <person name="Wu L."/>
            <person name="Ma J."/>
        </authorList>
    </citation>
    <scope>NUCLEOTIDE SEQUENCE [LARGE SCALE GENOMIC DNA]</scope>
    <source>
        <strain evidence="3">CCUG 66188</strain>
    </source>
</reference>
<dbReference type="EMBL" id="JBHSWG010000001">
    <property type="protein sequence ID" value="MFC6761061.1"/>
    <property type="molecule type" value="Genomic_DNA"/>
</dbReference>
<organism evidence="2 3">
    <name type="scientific">Sulfitobacter porphyrae</name>
    <dbReference type="NCBI Taxonomy" id="1246864"/>
    <lineage>
        <taxon>Bacteria</taxon>
        <taxon>Pseudomonadati</taxon>
        <taxon>Pseudomonadota</taxon>
        <taxon>Alphaproteobacteria</taxon>
        <taxon>Rhodobacterales</taxon>
        <taxon>Roseobacteraceae</taxon>
        <taxon>Sulfitobacter</taxon>
    </lineage>
</organism>
<protein>
    <recommendedName>
        <fullName evidence="1">AMP-binding enzyme C-terminal domain-containing protein</fullName>
    </recommendedName>
</protein>
<sequence length="153" mass="16781">MGEVWVRSPYLFDGYLGAPGAEAHRRDGFVFVGEIGHLDGNGLLWLKGRRTRMITIADQNVYPEEVENFITDLPGVAACAVLPLPDALRGHRLVACLEGAREPRLSAAVTDACRRRFGPLVAPRRVHFLDDLPRLVSGKTDHAELARLLEGGS</sequence>
<evidence type="ECO:0000259" key="1">
    <source>
        <dbReference type="Pfam" id="PF13193"/>
    </source>
</evidence>
<dbReference type="InterPro" id="IPR025110">
    <property type="entry name" value="AMP-bd_C"/>
</dbReference>
<gene>
    <name evidence="2" type="ORF">ACFQFQ_18740</name>
</gene>
<dbReference type="Pfam" id="PF13193">
    <property type="entry name" value="AMP-binding_C"/>
    <property type="match status" value="1"/>
</dbReference>
<evidence type="ECO:0000313" key="2">
    <source>
        <dbReference type="EMBL" id="MFC6761061.1"/>
    </source>
</evidence>
<dbReference type="PANTHER" id="PTHR43767">
    <property type="entry name" value="LONG-CHAIN-FATTY-ACID--COA LIGASE"/>
    <property type="match status" value="1"/>
</dbReference>
<evidence type="ECO:0000313" key="3">
    <source>
        <dbReference type="Proteomes" id="UP001596353"/>
    </source>
</evidence>
<dbReference type="InterPro" id="IPR042099">
    <property type="entry name" value="ANL_N_sf"/>
</dbReference>
<name>A0ABW2B607_9RHOB</name>
<proteinExistence type="predicted"/>
<feature type="domain" description="AMP-binding enzyme C-terminal" evidence="1">
    <location>
        <begin position="65"/>
        <end position="139"/>
    </location>
</feature>
<dbReference type="InterPro" id="IPR045851">
    <property type="entry name" value="AMP-bd_C_sf"/>
</dbReference>
<comment type="caution">
    <text evidence="2">The sequence shown here is derived from an EMBL/GenBank/DDBJ whole genome shotgun (WGS) entry which is preliminary data.</text>
</comment>
<dbReference type="Proteomes" id="UP001596353">
    <property type="component" value="Unassembled WGS sequence"/>
</dbReference>
<dbReference type="Gene3D" id="3.30.300.30">
    <property type="match status" value="1"/>
</dbReference>
<dbReference type="PANTHER" id="PTHR43767:SF1">
    <property type="entry name" value="NONRIBOSOMAL PEPTIDE SYNTHASE PES1 (EUROFUNG)-RELATED"/>
    <property type="match status" value="1"/>
</dbReference>
<keyword evidence="3" id="KW-1185">Reference proteome</keyword>
<dbReference type="Gene3D" id="3.40.50.12780">
    <property type="entry name" value="N-terminal domain of ligase-like"/>
    <property type="match status" value="1"/>
</dbReference>
<accession>A0ABW2B607</accession>